<keyword evidence="2" id="KW-1185">Reference proteome</keyword>
<evidence type="ECO:0000313" key="2">
    <source>
        <dbReference type="Proteomes" id="UP000269221"/>
    </source>
</evidence>
<comment type="caution">
    <text evidence="1">The sequence shown here is derived from an EMBL/GenBank/DDBJ whole genome shotgun (WGS) entry which is preliminary data.</text>
</comment>
<dbReference type="Proteomes" id="UP000269221">
    <property type="component" value="Unassembled WGS sequence"/>
</dbReference>
<gene>
    <name evidence="1" type="ORF">DUI87_14001</name>
</gene>
<proteinExistence type="predicted"/>
<evidence type="ECO:0000313" key="1">
    <source>
        <dbReference type="EMBL" id="RMC09003.1"/>
    </source>
</evidence>
<organism evidence="1 2">
    <name type="scientific">Hirundo rustica rustica</name>
    <dbReference type="NCBI Taxonomy" id="333673"/>
    <lineage>
        <taxon>Eukaryota</taxon>
        <taxon>Metazoa</taxon>
        <taxon>Chordata</taxon>
        <taxon>Craniata</taxon>
        <taxon>Vertebrata</taxon>
        <taxon>Euteleostomi</taxon>
        <taxon>Archelosauria</taxon>
        <taxon>Archosauria</taxon>
        <taxon>Dinosauria</taxon>
        <taxon>Saurischia</taxon>
        <taxon>Theropoda</taxon>
        <taxon>Coelurosauria</taxon>
        <taxon>Aves</taxon>
        <taxon>Neognathae</taxon>
        <taxon>Neoaves</taxon>
        <taxon>Telluraves</taxon>
        <taxon>Australaves</taxon>
        <taxon>Passeriformes</taxon>
        <taxon>Sylvioidea</taxon>
        <taxon>Hirundinidae</taxon>
        <taxon>Hirundo</taxon>
    </lineage>
</organism>
<dbReference type="EMBL" id="QRBI01000116">
    <property type="protein sequence ID" value="RMC09003.1"/>
    <property type="molecule type" value="Genomic_DNA"/>
</dbReference>
<name>A0A3M0K746_HIRRU</name>
<sequence length="97" mass="10518">MKLHPGLISQRGQQGRGILSLGPQVRAQLQSCPSLGRHSEELELLERAQRRHQHEQRDGAALLGGKAGTAGIVQPGQKIQGDFIVAILPDKEAIQEL</sequence>
<dbReference type="AlphaFoldDB" id="A0A3M0K746"/>
<protein>
    <submittedName>
        <fullName evidence="1">Uncharacterized protein</fullName>
    </submittedName>
</protein>
<reference evidence="1 2" key="1">
    <citation type="submission" date="2018-07" db="EMBL/GenBank/DDBJ databases">
        <title>A high quality draft genome assembly of the barn swallow (H. rustica rustica).</title>
        <authorList>
            <person name="Formenti G."/>
            <person name="Chiara M."/>
            <person name="Poveda L."/>
            <person name="Francoijs K.-J."/>
            <person name="Bonisoli-Alquati A."/>
            <person name="Canova L."/>
            <person name="Gianfranceschi L."/>
            <person name="Horner D.S."/>
            <person name="Saino N."/>
        </authorList>
    </citation>
    <scope>NUCLEOTIDE SEQUENCE [LARGE SCALE GENOMIC DNA]</scope>
    <source>
        <strain evidence="1">Chelidonia</strain>
        <tissue evidence="1">Blood</tissue>
    </source>
</reference>
<accession>A0A3M0K746</accession>